<dbReference type="InterPro" id="IPR013595">
    <property type="entry name" value="Pept_S33_TAP-like_C"/>
</dbReference>
<dbReference type="InterPro" id="IPR029058">
    <property type="entry name" value="AB_hydrolase_fold"/>
</dbReference>
<dbReference type="InterPro" id="IPR002410">
    <property type="entry name" value="Peptidase_S33"/>
</dbReference>
<protein>
    <submittedName>
        <fullName evidence="7">TAP-like protein</fullName>
    </submittedName>
</protein>
<dbReference type="GO" id="GO:0008233">
    <property type="term" value="F:peptidase activity"/>
    <property type="evidence" value="ECO:0007669"/>
    <property type="project" value="InterPro"/>
</dbReference>
<evidence type="ECO:0000313" key="8">
    <source>
        <dbReference type="Proteomes" id="UP000253083"/>
    </source>
</evidence>
<keyword evidence="2 4" id="KW-0732">Signal</keyword>
<dbReference type="Pfam" id="PF08386">
    <property type="entry name" value="Abhydrolase_4"/>
    <property type="match status" value="1"/>
</dbReference>
<reference evidence="7 8" key="1">
    <citation type="submission" date="2018-06" db="EMBL/GenBank/DDBJ databases">
        <title>Genomic Encyclopedia of Type Strains, Phase IV (KMG-IV): sequencing the most valuable type-strain genomes for metagenomic binning, comparative biology and taxonomic classification.</title>
        <authorList>
            <person name="Goeker M."/>
        </authorList>
    </citation>
    <scope>NUCLEOTIDE SEQUENCE [LARGE SCALE GENOMIC DNA]</scope>
    <source>
        <strain evidence="7 8">DSM 24032</strain>
    </source>
</reference>
<evidence type="ECO:0000256" key="2">
    <source>
        <dbReference type="ARBA" id="ARBA00022729"/>
    </source>
</evidence>
<dbReference type="PANTHER" id="PTHR43248">
    <property type="entry name" value="2-SUCCINYL-6-HYDROXY-2,4-CYCLOHEXADIENE-1-CARBOXYLATE SYNTHASE"/>
    <property type="match status" value="1"/>
</dbReference>
<dbReference type="EMBL" id="QNRT01000001">
    <property type="protein sequence ID" value="RBP52823.1"/>
    <property type="molecule type" value="Genomic_DNA"/>
</dbReference>
<feature type="signal peptide" evidence="4">
    <location>
        <begin position="1"/>
        <end position="27"/>
    </location>
</feature>
<dbReference type="Pfam" id="PF00561">
    <property type="entry name" value="Abhydrolase_1"/>
    <property type="match status" value="1"/>
</dbReference>
<evidence type="ECO:0000259" key="5">
    <source>
        <dbReference type="Pfam" id="PF00561"/>
    </source>
</evidence>
<dbReference type="RefSeq" id="WP_113952441.1">
    <property type="nucleotide sequence ID" value="NZ_QNRT01000001.1"/>
</dbReference>
<feature type="chain" id="PRO_5017483749" evidence="4">
    <location>
        <begin position="28"/>
        <end position="490"/>
    </location>
</feature>
<evidence type="ECO:0000259" key="6">
    <source>
        <dbReference type="Pfam" id="PF08386"/>
    </source>
</evidence>
<dbReference type="OrthoDB" id="4510475at2"/>
<gene>
    <name evidence="7" type="ORF">DFR28_101207</name>
</gene>
<dbReference type="Proteomes" id="UP000253083">
    <property type="component" value="Unassembled WGS sequence"/>
</dbReference>
<dbReference type="GO" id="GO:0006508">
    <property type="term" value="P:proteolysis"/>
    <property type="evidence" value="ECO:0007669"/>
    <property type="project" value="InterPro"/>
</dbReference>
<sequence length="490" mass="53645">MNKTFFYCAIWLLVLVCSSSTLTTLHAAELAFERCQIKLAAVERDAECASLLRPENPDQPNGRQIELFVAKFPSTAAKPADDAMTFIQGGPGGSSIDMAINYYPIIETILSKRDVIIIDQRGTGRSNELSCPESEIEDTFLAFDPVRAEAELNKCKAALSASDLRYYTTSIAVQDLEAMRIAAGYSQLTVYGVSYGTRVAQHYLRRYPETTRAVILDGVAHIGLNLAGGEIARQSQAALSGVSARCKLDTACEARFGDVLDKFTQLAERLKAQPVSVTIPDPTTAKPVTKTLTEQHLFGVIRMLPYATEGLALLPLLVDHAYQGDYTALAAQYLLIERSMTDGFAMGMQYSVMCAEDYPFVNESDHAGVEDTYMSDAIRKSVEVACKVWPQGTMDEDFRDPFESSVPVLILSGETDPITPPENGERAHTMLANSRHLVVPAHGHGVISRGCVPALARDFVVAANFEDFNPTCIERERAMPFFVDSTGPKP</sequence>
<dbReference type="PANTHER" id="PTHR43248:SF29">
    <property type="entry name" value="TRIPEPTIDYL AMINOPEPTIDASE"/>
    <property type="match status" value="1"/>
</dbReference>
<name>A0A395JNE8_9GAMM</name>
<evidence type="ECO:0000313" key="7">
    <source>
        <dbReference type="EMBL" id="RBP52823.1"/>
    </source>
</evidence>
<comment type="similarity">
    <text evidence="1">Belongs to the peptidase S33 family.</text>
</comment>
<dbReference type="InterPro" id="IPR000073">
    <property type="entry name" value="AB_hydrolase_1"/>
</dbReference>
<proteinExistence type="inferred from homology"/>
<evidence type="ECO:0000256" key="1">
    <source>
        <dbReference type="ARBA" id="ARBA00010088"/>
    </source>
</evidence>
<dbReference type="SUPFAM" id="SSF53474">
    <property type="entry name" value="alpha/beta-Hydrolases"/>
    <property type="match status" value="1"/>
</dbReference>
<feature type="domain" description="Peptidase S33 tripeptidyl aminopeptidase-like C-terminal" evidence="6">
    <location>
        <begin position="382"/>
        <end position="472"/>
    </location>
</feature>
<dbReference type="AlphaFoldDB" id="A0A395JNE8"/>
<comment type="caution">
    <text evidence="7">The sequence shown here is derived from an EMBL/GenBank/DDBJ whole genome shotgun (WGS) entry which is preliminary data.</text>
</comment>
<evidence type="ECO:0000256" key="4">
    <source>
        <dbReference type="SAM" id="SignalP"/>
    </source>
</evidence>
<keyword evidence="8" id="KW-1185">Reference proteome</keyword>
<keyword evidence="3" id="KW-0378">Hydrolase</keyword>
<accession>A0A395JNE8</accession>
<evidence type="ECO:0000256" key="3">
    <source>
        <dbReference type="ARBA" id="ARBA00022801"/>
    </source>
</evidence>
<dbReference type="PRINTS" id="PR00793">
    <property type="entry name" value="PROAMNOPTASE"/>
</dbReference>
<dbReference type="Gene3D" id="3.40.50.1820">
    <property type="entry name" value="alpha/beta hydrolase"/>
    <property type="match status" value="1"/>
</dbReference>
<feature type="domain" description="AB hydrolase-1" evidence="5">
    <location>
        <begin position="85"/>
        <end position="240"/>
    </location>
</feature>
<dbReference type="InParanoid" id="A0A395JNE8"/>
<organism evidence="7 8">
    <name type="scientific">Arenicella xantha</name>
    <dbReference type="NCBI Taxonomy" id="644221"/>
    <lineage>
        <taxon>Bacteria</taxon>
        <taxon>Pseudomonadati</taxon>
        <taxon>Pseudomonadota</taxon>
        <taxon>Gammaproteobacteria</taxon>
        <taxon>Arenicellales</taxon>
        <taxon>Arenicellaceae</taxon>
        <taxon>Arenicella</taxon>
    </lineage>
</organism>
<dbReference type="InterPro" id="IPR051601">
    <property type="entry name" value="Serine_prot/Carboxylest_S33"/>
</dbReference>